<dbReference type="AlphaFoldDB" id="W0F482"/>
<dbReference type="InterPro" id="IPR050769">
    <property type="entry name" value="NAT_camello-type"/>
</dbReference>
<dbReference type="OrthoDB" id="5419426at2"/>
<dbReference type="InterPro" id="IPR016181">
    <property type="entry name" value="Acyl_CoA_acyltransferase"/>
</dbReference>
<dbReference type="Gene3D" id="3.40.630.30">
    <property type="match status" value="1"/>
</dbReference>
<dbReference type="Pfam" id="PF00583">
    <property type="entry name" value="Acetyltransf_1"/>
    <property type="match status" value="1"/>
</dbReference>
<dbReference type="GO" id="GO:0008080">
    <property type="term" value="F:N-acetyltransferase activity"/>
    <property type="evidence" value="ECO:0007669"/>
    <property type="project" value="InterPro"/>
</dbReference>
<evidence type="ECO:0000313" key="3">
    <source>
        <dbReference type="EMBL" id="AHF16623.1"/>
    </source>
</evidence>
<reference evidence="3 4" key="1">
    <citation type="submission" date="2013-12" db="EMBL/GenBank/DDBJ databases">
        <authorList>
            <consortium name="DOE Joint Genome Institute"/>
            <person name="Eisen J."/>
            <person name="Huntemann M."/>
            <person name="Han J."/>
            <person name="Chen A."/>
            <person name="Kyrpides N."/>
            <person name="Mavromatis K."/>
            <person name="Markowitz V."/>
            <person name="Palaniappan K."/>
            <person name="Ivanova N."/>
            <person name="Schaumberg A."/>
            <person name="Pati A."/>
            <person name="Liolios K."/>
            <person name="Nordberg H.P."/>
            <person name="Cantor M.N."/>
            <person name="Hua S.X."/>
            <person name="Woyke T."/>
        </authorList>
    </citation>
    <scope>NUCLEOTIDE SEQUENCE [LARGE SCALE GENOMIC DNA]</scope>
    <source>
        <strain evidence="4">DSM 19437</strain>
    </source>
</reference>
<dbReference type="PANTHER" id="PTHR13947:SF37">
    <property type="entry name" value="LD18367P"/>
    <property type="match status" value="1"/>
</dbReference>
<dbReference type="PANTHER" id="PTHR13947">
    <property type="entry name" value="GNAT FAMILY N-ACETYLTRANSFERASE"/>
    <property type="match status" value="1"/>
</dbReference>
<dbReference type="InterPro" id="IPR000182">
    <property type="entry name" value="GNAT_dom"/>
</dbReference>
<dbReference type="EMBL" id="CP007035">
    <property type="protein sequence ID" value="AHF16623.1"/>
    <property type="molecule type" value="Genomic_DNA"/>
</dbReference>
<dbReference type="Proteomes" id="UP000003586">
    <property type="component" value="Chromosome"/>
</dbReference>
<protein>
    <submittedName>
        <fullName evidence="3">Acetyltransferase</fullName>
    </submittedName>
</protein>
<dbReference type="SUPFAM" id="SSF55729">
    <property type="entry name" value="Acyl-CoA N-acyltransferases (Nat)"/>
    <property type="match status" value="1"/>
</dbReference>
<dbReference type="eggNOG" id="COG0456">
    <property type="taxonomic scope" value="Bacteria"/>
</dbReference>
<name>W0F482_9BACT</name>
<evidence type="ECO:0000259" key="2">
    <source>
        <dbReference type="PROSITE" id="PS51186"/>
    </source>
</evidence>
<dbReference type="KEGG" id="nso:NIASO_18485"/>
<feature type="domain" description="N-acetyltransferase" evidence="2">
    <location>
        <begin position="4"/>
        <end position="167"/>
    </location>
</feature>
<organism evidence="3 4">
    <name type="scientific">Niabella soli DSM 19437</name>
    <dbReference type="NCBI Taxonomy" id="929713"/>
    <lineage>
        <taxon>Bacteria</taxon>
        <taxon>Pseudomonadati</taxon>
        <taxon>Bacteroidota</taxon>
        <taxon>Chitinophagia</taxon>
        <taxon>Chitinophagales</taxon>
        <taxon>Chitinophagaceae</taxon>
        <taxon>Niabella</taxon>
    </lineage>
</organism>
<sequence>MKDYNLRTGTIKDLDQVRDLAINSWSRFQYELMEENRAQLLSGINNEKTYLGLFDTADCIVCETKDQDIVGMVFLVSSGHPTDIYPGDWCYIRFLTVSPEHEGKGIGRWLTQKCLDKAKSRGEHTIALHTSELMNNARALYENMGFEIVKEIAPRFGKRYWLYKRVL</sequence>
<accession>W0F482</accession>
<keyword evidence="1 3" id="KW-0808">Transferase</keyword>
<gene>
    <name evidence="3" type="ORF">NIASO_18485</name>
</gene>
<keyword evidence="4" id="KW-1185">Reference proteome</keyword>
<evidence type="ECO:0000313" key="4">
    <source>
        <dbReference type="Proteomes" id="UP000003586"/>
    </source>
</evidence>
<dbReference type="HOGENOM" id="CLU_1608409_0_0_10"/>
<dbReference type="CDD" id="cd04301">
    <property type="entry name" value="NAT_SF"/>
    <property type="match status" value="1"/>
</dbReference>
<proteinExistence type="predicted"/>
<dbReference type="RefSeq" id="WP_008588013.1">
    <property type="nucleotide sequence ID" value="NZ_CP007035.1"/>
</dbReference>
<evidence type="ECO:0000256" key="1">
    <source>
        <dbReference type="ARBA" id="ARBA00022679"/>
    </source>
</evidence>
<dbReference type="PROSITE" id="PS51186">
    <property type="entry name" value="GNAT"/>
    <property type="match status" value="1"/>
</dbReference>
<dbReference type="STRING" id="929713.NIASO_18485"/>